<dbReference type="GO" id="GO:0009253">
    <property type="term" value="P:peptidoglycan catabolic process"/>
    <property type="evidence" value="ECO:0007669"/>
    <property type="project" value="InterPro"/>
</dbReference>
<dbReference type="PANTHER" id="PTHR34135">
    <property type="entry name" value="LYSOZYME"/>
    <property type="match status" value="1"/>
</dbReference>
<dbReference type="InterPro" id="IPR002053">
    <property type="entry name" value="Glyco_hydro_25"/>
</dbReference>
<evidence type="ECO:0000256" key="2">
    <source>
        <dbReference type="SAM" id="MobiDB-lite"/>
    </source>
</evidence>
<comment type="caution">
    <text evidence="4">The sequence shown here is derived from an EMBL/GenBank/DDBJ whole genome shotgun (WGS) entry which is preliminary data.</text>
</comment>
<accession>A0A9W6AY21</accession>
<dbReference type="GO" id="GO:0003796">
    <property type="term" value="F:lysozyme activity"/>
    <property type="evidence" value="ECO:0007669"/>
    <property type="project" value="InterPro"/>
</dbReference>
<evidence type="ECO:0000313" key="5">
    <source>
        <dbReference type="Proteomes" id="UP001144204"/>
    </source>
</evidence>
<dbReference type="EMBL" id="BRPL01000002">
    <property type="protein sequence ID" value="GLB46054.1"/>
    <property type="molecule type" value="Genomic_DNA"/>
</dbReference>
<dbReference type="SUPFAM" id="SSF51445">
    <property type="entry name" value="(Trans)glycosidases"/>
    <property type="match status" value="1"/>
</dbReference>
<dbReference type="GO" id="GO:0016998">
    <property type="term" value="P:cell wall macromolecule catabolic process"/>
    <property type="evidence" value="ECO:0007669"/>
    <property type="project" value="InterPro"/>
</dbReference>
<dbReference type="PANTHER" id="PTHR34135:SF1">
    <property type="entry name" value="GLYCOSYL HYDROLASE FAMILY 25"/>
    <property type="match status" value="1"/>
</dbReference>
<organism evidence="4 5">
    <name type="scientific">Philodulcilactobacillus myokoensis</name>
    <dbReference type="NCBI Taxonomy" id="2929573"/>
    <lineage>
        <taxon>Bacteria</taxon>
        <taxon>Bacillati</taxon>
        <taxon>Bacillota</taxon>
        <taxon>Bacilli</taxon>
        <taxon>Lactobacillales</taxon>
        <taxon>Lactobacillaceae</taxon>
        <taxon>Philodulcilactobacillus</taxon>
    </lineage>
</organism>
<sequence length="421" mass="47111">MKINYTLKKVALGIGISFVSLFTFAAGNHAFAMSSMKPAFDISNYQGFLSDNEAQGLKNETSFDILNAQQGTYRNYAFSNNSAELNKYNIPFGIYSFATYNSVAQAQNEAQSLYNQDPNAKFYVNDVENNATGTYYPPSAATIAWAQTMHSLTNRPVILYSDQSYMTNAISADARNAYDTLWLAAYPYNGTPDPNSEPDPSYHYDLWQYSNSYPSVSLGQEVDASVIPDQGKPLSYWTGNSSDDNQSTQITQPSNTNNSGSTSQNNSDNSDNNQQTNQNNQSNNNQAEQNAKNQAAINKAKQVAKQHQEWLKQQAKKKAKAKAIAKQKAIEEASKKAARKAAAQRRYIHAHYYSSNKIKKFRVTAKNGINVYYHGKKVNHFKRGVVVKVSSFNWYRNMTKATNSYGATFTSNKKCVKAIWR</sequence>
<proteinExistence type="inferred from homology"/>
<evidence type="ECO:0000313" key="4">
    <source>
        <dbReference type="EMBL" id="GLB46054.1"/>
    </source>
</evidence>
<feature type="signal peptide" evidence="3">
    <location>
        <begin position="1"/>
        <end position="25"/>
    </location>
</feature>
<keyword evidence="3" id="KW-0732">Signal</keyword>
<gene>
    <name evidence="4" type="ORF">WR164_00330</name>
</gene>
<feature type="chain" id="PRO_5040752791" description="Lysozyme" evidence="3">
    <location>
        <begin position="26"/>
        <end position="421"/>
    </location>
</feature>
<evidence type="ECO:0000256" key="1">
    <source>
        <dbReference type="ARBA" id="ARBA00010646"/>
    </source>
</evidence>
<comment type="similarity">
    <text evidence="1">Belongs to the glycosyl hydrolase 25 family.</text>
</comment>
<protein>
    <recommendedName>
        <fullName evidence="6">Lysozyme</fullName>
    </recommendedName>
</protein>
<evidence type="ECO:0008006" key="6">
    <source>
        <dbReference type="Google" id="ProtNLM"/>
    </source>
</evidence>
<dbReference type="Proteomes" id="UP001144204">
    <property type="component" value="Unassembled WGS sequence"/>
</dbReference>
<keyword evidence="5" id="KW-1185">Reference proteome</keyword>
<dbReference type="Pfam" id="PF01183">
    <property type="entry name" value="Glyco_hydro_25"/>
    <property type="match status" value="1"/>
</dbReference>
<name>A0A9W6AY21_9LACO</name>
<reference evidence="4" key="1">
    <citation type="submission" date="2022-07" db="EMBL/GenBank/DDBJ databases">
        <authorList>
            <person name="Kouya T."/>
            <person name="Ishiyama Y."/>
        </authorList>
    </citation>
    <scope>NUCLEOTIDE SEQUENCE</scope>
    <source>
        <strain evidence="4">WR16-4</strain>
    </source>
</reference>
<dbReference type="RefSeq" id="WP_286135515.1">
    <property type="nucleotide sequence ID" value="NZ_BRPL01000002.1"/>
</dbReference>
<feature type="compositionally biased region" description="Polar residues" evidence="2">
    <location>
        <begin position="237"/>
        <end position="250"/>
    </location>
</feature>
<dbReference type="GO" id="GO:0016052">
    <property type="term" value="P:carbohydrate catabolic process"/>
    <property type="evidence" value="ECO:0007669"/>
    <property type="project" value="TreeGrafter"/>
</dbReference>
<dbReference type="PROSITE" id="PS51904">
    <property type="entry name" value="GLYCOSYL_HYDROL_F25_2"/>
    <property type="match status" value="1"/>
</dbReference>
<feature type="compositionally biased region" description="Low complexity" evidence="2">
    <location>
        <begin position="251"/>
        <end position="305"/>
    </location>
</feature>
<dbReference type="InterPro" id="IPR017853">
    <property type="entry name" value="GH"/>
</dbReference>
<dbReference type="AlphaFoldDB" id="A0A9W6AY21"/>
<reference evidence="4" key="2">
    <citation type="journal article" date="2023" name="PLoS ONE">
        <title>Philodulcilactobacillus myokoensis gen. nov., sp. nov., a fructophilic, acidophilic, and agar-phobic lactic acid bacterium isolated from fermented vegetable extracts.</title>
        <authorList>
            <person name="Kouya T."/>
            <person name="Ishiyama Y."/>
            <person name="Ohashi S."/>
            <person name="Kumakubo R."/>
            <person name="Yamazaki T."/>
            <person name="Otaki T."/>
        </authorList>
    </citation>
    <scope>NUCLEOTIDE SEQUENCE</scope>
    <source>
        <strain evidence="4">WR16-4</strain>
    </source>
</reference>
<evidence type="ECO:0000256" key="3">
    <source>
        <dbReference type="SAM" id="SignalP"/>
    </source>
</evidence>
<feature type="region of interest" description="Disordered" evidence="2">
    <location>
        <begin position="229"/>
        <end position="305"/>
    </location>
</feature>
<dbReference type="Gene3D" id="3.20.20.80">
    <property type="entry name" value="Glycosidases"/>
    <property type="match status" value="1"/>
</dbReference>